<proteinExistence type="predicted"/>
<name>A0A9D3NEM2_9TELE</name>
<feature type="compositionally biased region" description="Basic and acidic residues" evidence="1">
    <location>
        <begin position="94"/>
        <end position="110"/>
    </location>
</feature>
<gene>
    <name evidence="2" type="ORF">KOW79_017016</name>
</gene>
<dbReference type="AlphaFoldDB" id="A0A9D3NEM2"/>
<feature type="region of interest" description="Disordered" evidence="1">
    <location>
        <begin position="76"/>
        <end position="124"/>
    </location>
</feature>
<sequence>MKSSASSNCCCKSCNDPEALLARSFLTHRLSWVEIRQLGTDGKKTAWARSFTRPRLKHSTARVFYRAGAGSPGLHFPRGSEAHCEAPEAQQESSELRSKHTAQPRDERLSLEAMTWRTLGSGER</sequence>
<dbReference type="Proteomes" id="UP000824219">
    <property type="component" value="Linkage Group LG20"/>
</dbReference>
<dbReference type="OrthoDB" id="10488682at2759"/>
<organism evidence="2 3">
    <name type="scientific">Hemibagrus wyckioides</name>
    <dbReference type="NCBI Taxonomy" id="337641"/>
    <lineage>
        <taxon>Eukaryota</taxon>
        <taxon>Metazoa</taxon>
        <taxon>Chordata</taxon>
        <taxon>Craniata</taxon>
        <taxon>Vertebrata</taxon>
        <taxon>Euteleostomi</taxon>
        <taxon>Actinopterygii</taxon>
        <taxon>Neopterygii</taxon>
        <taxon>Teleostei</taxon>
        <taxon>Ostariophysi</taxon>
        <taxon>Siluriformes</taxon>
        <taxon>Bagridae</taxon>
        <taxon>Hemibagrus</taxon>
    </lineage>
</organism>
<dbReference type="EMBL" id="JAHKSW010000020">
    <property type="protein sequence ID" value="KAG7319873.1"/>
    <property type="molecule type" value="Genomic_DNA"/>
</dbReference>
<accession>A0A9D3NEM2</accession>
<protein>
    <submittedName>
        <fullName evidence="2">Uncharacterized protein</fullName>
    </submittedName>
</protein>
<keyword evidence="3" id="KW-1185">Reference proteome</keyword>
<evidence type="ECO:0000256" key="1">
    <source>
        <dbReference type="SAM" id="MobiDB-lite"/>
    </source>
</evidence>
<evidence type="ECO:0000313" key="2">
    <source>
        <dbReference type="EMBL" id="KAG7319873.1"/>
    </source>
</evidence>
<reference evidence="2 3" key="1">
    <citation type="submission" date="2021-06" db="EMBL/GenBank/DDBJ databases">
        <title>Chromosome-level genome assembly of the red-tail catfish (Hemibagrus wyckioides).</title>
        <authorList>
            <person name="Shao F."/>
        </authorList>
    </citation>
    <scope>NUCLEOTIDE SEQUENCE [LARGE SCALE GENOMIC DNA]</scope>
    <source>
        <strain evidence="2">EC202008001</strain>
        <tissue evidence="2">Blood</tissue>
    </source>
</reference>
<comment type="caution">
    <text evidence="2">The sequence shown here is derived from an EMBL/GenBank/DDBJ whole genome shotgun (WGS) entry which is preliminary data.</text>
</comment>
<evidence type="ECO:0000313" key="3">
    <source>
        <dbReference type="Proteomes" id="UP000824219"/>
    </source>
</evidence>